<dbReference type="Pfam" id="PF02381">
    <property type="entry name" value="MraZ"/>
    <property type="match status" value="2"/>
</dbReference>
<dbReference type="InterPro" id="IPR037914">
    <property type="entry name" value="SpoVT-AbrB_sf"/>
</dbReference>
<dbReference type="CDD" id="cd16321">
    <property type="entry name" value="MraZ_C"/>
    <property type="match status" value="1"/>
</dbReference>
<dbReference type="InterPro" id="IPR003444">
    <property type="entry name" value="MraZ"/>
</dbReference>
<dbReference type="GO" id="GO:2000143">
    <property type="term" value="P:negative regulation of DNA-templated transcription initiation"/>
    <property type="evidence" value="ECO:0007669"/>
    <property type="project" value="TreeGrafter"/>
</dbReference>
<dbReference type="GO" id="GO:0005737">
    <property type="term" value="C:cytoplasm"/>
    <property type="evidence" value="ECO:0007669"/>
    <property type="project" value="UniProtKB-UniRule"/>
</dbReference>
<dbReference type="Proteomes" id="UP000226429">
    <property type="component" value="Unassembled WGS sequence"/>
</dbReference>
<dbReference type="GO" id="GO:0003700">
    <property type="term" value="F:DNA-binding transcription factor activity"/>
    <property type="evidence" value="ECO:0007669"/>
    <property type="project" value="UniProtKB-UniRule"/>
</dbReference>
<dbReference type="PANTHER" id="PTHR34701">
    <property type="entry name" value="TRANSCRIPTIONAL REGULATOR MRAZ"/>
    <property type="match status" value="1"/>
</dbReference>
<dbReference type="Gene3D" id="3.40.1550.20">
    <property type="entry name" value="Transcriptional regulator MraZ domain"/>
    <property type="match status" value="1"/>
</dbReference>
<dbReference type="PANTHER" id="PTHR34701:SF1">
    <property type="entry name" value="TRANSCRIPTIONAL REGULATOR MRAZ"/>
    <property type="match status" value="1"/>
</dbReference>
<accession>A0A370CJA9</accession>
<keyword evidence="4 7" id="KW-0805">Transcription regulation</keyword>
<dbReference type="HAMAP" id="MF_01008">
    <property type="entry name" value="MraZ"/>
    <property type="match status" value="1"/>
</dbReference>
<feature type="domain" description="SpoVT-AbrB" evidence="8">
    <location>
        <begin position="86"/>
        <end position="129"/>
    </location>
</feature>
<dbReference type="GO" id="GO:0000976">
    <property type="term" value="F:transcription cis-regulatory region binding"/>
    <property type="evidence" value="ECO:0007669"/>
    <property type="project" value="TreeGrafter"/>
</dbReference>
<dbReference type="InterPro" id="IPR007159">
    <property type="entry name" value="SpoVT-AbrB_dom"/>
</dbReference>
<comment type="subcellular location">
    <subcellularLocation>
        <location evidence="7">Cytoplasm</location>
        <location evidence="7">Nucleoid</location>
    </subcellularLocation>
</comment>
<organism evidence="9 10">
    <name type="scientific">Candidatus Aquirickettsiella gammari</name>
    <dbReference type="NCBI Taxonomy" id="2016198"/>
    <lineage>
        <taxon>Bacteria</taxon>
        <taxon>Pseudomonadati</taxon>
        <taxon>Pseudomonadota</taxon>
        <taxon>Gammaproteobacteria</taxon>
        <taxon>Legionellales</taxon>
        <taxon>Coxiellaceae</taxon>
        <taxon>Candidatus Aquirickettsiella</taxon>
    </lineage>
</organism>
<keyword evidence="3" id="KW-0677">Repeat</keyword>
<comment type="subunit">
    <text evidence="7">Forms oligomers.</text>
</comment>
<dbReference type="InterPro" id="IPR038619">
    <property type="entry name" value="MraZ_sf"/>
</dbReference>
<keyword evidence="5 7" id="KW-0238">DNA-binding</keyword>
<dbReference type="GO" id="GO:0009295">
    <property type="term" value="C:nucleoid"/>
    <property type="evidence" value="ECO:0007669"/>
    <property type="project" value="UniProtKB-SubCell"/>
</dbReference>
<dbReference type="InterPro" id="IPR035644">
    <property type="entry name" value="MraZ_C"/>
</dbReference>
<protein>
    <recommendedName>
        <fullName evidence="1 7">Transcriptional regulator MraZ</fullName>
    </recommendedName>
</protein>
<dbReference type="EMBL" id="NMOS02000002">
    <property type="protein sequence ID" value="RDH40941.1"/>
    <property type="molecule type" value="Genomic_DNA"/>
</dbReference>
<evidence type="ECO:0000256" key="7">
    <source>
        <dbReference type="HAMAP-Rule" id="MF_01008"/>
    </source>
</evidence>
<evidence type="ECO:0000313" key="10">
    <source>
        <dbReference type="Proteomes" id="UP000226429"/>
    </source>
</evidence>
<comment type="similarity">
    <text evidence="7">Belongs to the MraZ family.</text>
</comment>
<dbReference type="SUPFAM" id="SSF89447">
    <property type="entry name" value="AbrB/MazE/MraZ-like"/>
    <property type="match status" value="1"/>
</dbReference>
<proteinExistence type="inferred from homology"/>
<dbReference type="CDD" id="cd16320">
    <property type="entry name" value="MraZ_N"/>
    <property type="match status" value="1"/>
</dbReference>
<dbReference type="InterPro" id="IPR020603">
    <property type="entry name" value="MraZ_dom"/>
</dbReference>
<evidence type="ECO:0000256" key="4">
    <source>
        <dbReference type="ARBA" id="ARBA00023015"/>
    </source>
</evidence>
<dbReference type="AlphaFoldDB" id="A0A370CJA9"/>
<keyword evidence="6 7" id="KW-0804">Transcription</keyword>
<evidence type="ECO:0000256" key="1">
    <source>
        <dbReference type="ARBA" id="ARBA00013860"/>
    </source>
</evidence>
<evidence type="ECO:0000313" key="9">
    <source>
        <dbReference type="EMBL" id="RDH40941.1"/>
    </source>
</evidence>
<sequence length="156" mass="17916">MFRGINLVVLDAKGRIKLPARYRQLLPGNKEPLDKEPQLVLTIDTESPCLLLYPAQEWEVIEEKLQALPSFNPAVRRIQRLLIGHATDLELDSNGRILLPALLRNYAHLEKEIMVIGQGRKIELWAANEWDDYRTQWITETVKPGDLPDELQTLAL</sequence>
<gene>
    <name evidence="7" type="primary">mraZ</name>
    <name evidence="9" type="ORF">CFE62_000830</name>
</gene>
<keyword evidence="10" id="KW-1185">Reference proteome</keyword>
<comment type="caution">
    <text evidence="9">The sequence shown here is derived from an EMBL/GenBank/DDBJ whole genome shotgun (WGS) entry which is preliminary data.</text>
</comment>
<evidence type="ECO:0000256" key="3">
    <source>
        <dbReference type="ARBA" id="ARBA00022737"/>
    </source>
</evidence>
<evidence type="ECO:0000256" key="2">
    <source>
        <dbReference type="ARBA" id="ARBA00022490"/>
    </source>
</evidence>
<evidence type="ECO:0000256" key="6">
    <source>
        <dbReference type="ARBA" id="ARBA00023163"/>
    </source>
</evidence>
<reference evidence="9 10" key="2">
    <citation type="journal article" date="2018" name="J. Invertebr. Pathol.">
        <title>'Candidatus Aquirickettsiella gammari' (Gammaproteobacteria: Legionellales: Coxiellaceae): A bacterial pathogen of the freshwater crustacean Gammarus fossarum (Malacostraca: Amphipoda).</title>
        <authorList>
            <person name="Bojko J."/>
            <person name="Dunn A.M."/>
            <person name="Stebbing P.D."/>
            <person name="van Aerle R."/>
            <person name="Bacela-Spychalska K."/>
            <person name="Bean T.P."/>
            <person name="Urrutia A."/>
            <person name="Stentiford G.D."/>
        </authorList>
    </citation>
    <scope>NUCLEOTIDE SEQUENCE [LARGE SCALE GENOMIC DNA]</scope>
    <source>
        <strain evidence="9">RA15029</strain>
    </source>
</reference>
<dbReference type="PROSITE" id="PS51740">
    <property type="entry name" value="SPOVT_ABRB"/>
    <property type="match status" value="1"/>
</dbReference>
<dbReference type="InterPro" id="IPR035642">
    <property type="entry name" value="MraZ_N"/>
</dbReference>
<reference evidence="9 10" key="1">
    <citation type="journal article" date="2017" name="Int. J. Syst. Evol. Microbiol.">
        <title>Aquarickettsiella crustaci n. gen. n. sp. (Gammaproteobacteria: Legionellales: Coxiellaceae); a bacterial pathogen of the freshwater crustacean: Gammarus fossarum (Malacostraca: Amphipoda).</title>
        <authorList>
            <person name="Bojko J."/>
            <person name="Dunn A.M."/>
            <person name="Stebbing P.D."/>
            <person name="Van Aerle R."/>
            <person name="Bacela-Spychalska K."/>
            <person name="Bean T.P."/>
            <person name="Stentiford G.D."/>
        </authorList>
    </citation>
    <scope>NUCLEOTIDE SEQUENCE [LARGE SCALE GENOMIC DNA]</scope>
    <source>
        <strain evidence="9">RA15029</strain>
    </source>
</reference>
<name>A0A370CJA9_9COXI</name>
<evidence type="ECO:0000256" key="5">
    <source>
        <dbReference type="ARBA" id="ARBA00023125"/>
    </source>
</evidence>
<keyword evidence="2 7" id="KW-0963">Cytoplasm</keyword>
<dbReference type="NCBIfam" id="TIGR00242">
    <property type="entry name" value="division/cell wall cluster transcriptional repressor MraZ"/>
    <property type="match status" value="1"/>
</dbReference>
<evidence type="ECO:0000259" key="8">
    <source>
        <dbReference type="PROSITE" id="PS51740"/>
    </source>
</evidence>